<organism evidence="6 7">
    <name type="scientific">Blastococcus carthaginiensis</name>
    <dbReference type="NCBI Taxonomy" id="3050034"/>
    <lineage>
        <taxon>Bacteria</taxon>
        <taxon>Bacillati</taxon>
        <taxon>Actinomycetota</taxon>
        <taxon>Actinomycetes</taxon>
        <taxon>Geodermatophilales</taxon>
        <taxon>Geodermatophilaceae</taxon>
        <taxon>Blastococcus</taxon>
    </lineage>
</organism>
<dbReference type="InterPro" id="IPR050315">
    <property type="entry name" value="FAD-oxidoreductase_2"/>
</dbReference>
<dbReference type="Pfam" id="PF00890">
    <property type="entry name" value="FAD_binding_2"/>
    <property type="match status" value="1"/>
</dbReference>
<proteinExistence type="predicted"/>
<accession>A0ABT9I6P1</accession>
<feature type="domain" description="FAD-dependent oxidoreductase 2 FAD-binding" evidence="5">
    <location>
        <begin position="7"/>
        <end position="436"/>
    </location>
</feature>
<dbReference type="PANTHER" id="PTHR43400">
    <property type="entry name" value="FUMARATE REDUCTASE"/>
    <property type="match status" value="1"/>
</dbReference>
<evidence type="ECO:0000313" key="7">
    <source>
        <dbReference type="Proteomes" id="UP001233673"/>
    </source>
</evidence>
<evidence type="ECO:0000256" key="3">
    <source>
        <dbReference type="ARBA" id="ARBA00022827"/>
    </source>
</evidence>
<evidence type="ECO:0000256" key="2">
    <source>
        <dbReference type="ARBA" id="ARBA00022630"/>
    </source>
</evidence>
<comment type="cofactor">
    <cofactor evidence="1">
        <name>FAD</name>
        <dbReference type="ChEBI" id="CHEBI:57692"/>
    </cofactor>
</comment>
<keyword evidence="4" id="KW-0560">Oxidoreductase</keyword>
<dbReference type="PANTHER" id="PTHR43400:SF10">
    <property type="entry name" value="3-OXOSTEROID 1-DEHYDROGENASE"/>
    <property type="match status" value="1"/>
</dbReference>
<dbReference type="InterPro" id="IPR036188">
    <property type="entry name" value="FAD/NAD-bd_sf"/>
</dbReference>
<evidence type="ECO:0000259" key="5">
    <source>
        <dbReference type="Pfam" id="PF00890"/>
    </source>
</evidence>
<comment type="caution">
    <text evidence="6">The sequence shown here is derived from an EMBL/GenBank/DDBJ whole genome shotgun (WGS) entry which is preliminary data.</text>
</comment>
<protein>
    <submittedName>
        <fullName evidence="6">FAD-binding protein</fullName>
    </submittedName>
</protein>
<dbReference type="Gene3D" id="3.50.50.60">
    <property type="entry name" value="FAD/NAD(P)-binding domain"/>
    <property type="match status" value="1"/>
</dbReference>
<keyword evidence="7" id="KW-1185">Reference proteome</keyword>
<keyword evidence="2" id="KW-0285">Flavoprotein</keyword>
<evidence type="ECO:0000256" key="4">
    <source>
        <dbReference type="ARBA" id="ARBA00023002"/>
    </source>
</evidence>
<dbReference type="EMBL" id="JASNFN010000001">
    <property type="protein sequence ID" value="MDP5181236.1"/>
    <property type="molecule type" value="Genomic_DNA"/>
</dbReference>
<reference evidence="7" key="1">
    <citation type="submission" date="2023-05" db="EMBL/GenBank/DDBJ databases">
        <title>Draft genome of Pseudofrankia sp. BMG5.37.</title>
        <authorList>
            <person name="Gtari M."/>
            <person name="Ghodhbane F."/>
            <person name="Sbissi I."/>
        </authorList>
    </citation>
    <scope>NUCLEOTIDE SEQUENCE [LARGE SCALE GENOMIC DNA]</scope>
    <source>
        <strain evidence="7">BMG 814</strain>
    </source>
</reference>
<dbReference type="InterPro" id="IPR027477">
    <property type="entry name" value="Succ_DH/fumarate_Rdtase_cat_sf"/>
</dbReference>
<gene>
    <name evidence="6" type="ORF">QOZ88_01160</name>
</gene>
<evidence type="ECO:0000313" key="6">
    <source>
        <dbReference type="EMBL" id="MDP5181236.1"/>
    </source>
</evidence>
<evidence type="ECO:0000256" key="1">
    <source>
        <dbReference type="ARBA" id="ARBA00001974"/>
    </source>
</evidence>
<dbReference type="SUPFAM" id="SSF51905">
    <property type="entry name" value="FAD/NAD(P)-binding domain"/>
    <property type="match status" value="1"/>
</dbReference>
<dbReference type="InterPro" id="IPR003953">
    <property type="entry name" value="FAD-dep_OxRdtase_2_FAD-bd"/>
</dbReference>
<dbReference type="RefSeq" id="WP_305998003.1">
    <property type="nucleotide sequence ID" value="NZ_JASNFN010000001.1"/>
</dbReference>
<dbReference type="Gene3D" id="3.90.700.10">
    <property type="entry name" value="Succinate dehydrogenase/fumarate reductase flavoprotein, catalytic domain"/>
    <property type="match status" value="1"/>
</dbReference>
<dbReference type="SUPFAM" id="SSF56425">
    <property type="entry name" value="Succinate dehydrogenase/fumarate reductase flavoprotein, catalytic domain"/>
    <property type="match status" value="1"/>
</dbReference>
<dbReference type="Proteomes" id="UP001233673">
    <property type="component" value="Unassembled WGS sequence"/>
</dbReference>
<sequence length="468" mass="48364">MSDTGPDLVVAGAGGGLAAALRAAQHGLDVLVVEVSEHFRRGNNTSMSTAMIPGAGSRFQREAGIEDSPELYVEDIRRKTNGEADERLARALAEVSAPLVEWLADDVALPLALVTDFHYPGHTADRCHTIEGRHGTVLLDHLVAAVKAEERIDLLVPAKLVEVRLDDEGRVRAAVIETPDGATEEVETPAVLLATNGYGADRELVGRHLPEIADAVYHGSEASRGDALRIGAELGAGTAYLDAYQGHGALAARSSTLVGWATVMHGAVIVGQDGRRFGDETSGYSEYASVIARQPGATAWIVLDRRIHDACLPFTDFRQTIEGGALVWADDVAGLAAATGLPADALADELAGAAALARGEAEDRLGRTSFEAELAPPLAAVRVVPALFHTQGGLVVDEHARVTRTDGSVIPGLYAAGGAAAGISGHGAAGYLAGNGLLPALGLAYLAADHVAAGHGRPAATTSEEGTA</sequence>
<keyword evidence="3" id="KW-0274">FAD</keyword>
<name>A0ABT9I6P1_9ACTN</name>